<dbReference type="InterPro" id="IPR006062">
    <property type="entry name" value="His_biosynth"/>
</dbReference>
<keyword evidence="12" id="KW-1185">Reference proteome</keyword>
<comment type="catalytic activity">
    <reaction evidence="1 9">
        <text>1-(5-phospho-beta-D-ribosyl)-5-[(5-phospho-beta-D-ribosylamino)methylideneamino]imidazole-4-carboxamide = 5-[(5-phospho-1-deoxy-D-ribulos-1-ylimino)methylamino]-1-(5-phospho-beta-D-ribosyl)imidazole-4-carboxamide</text>
        <dbReference type="Rhea" id="RHEA:15469"/>
        <dbReference type="ChEBI" id="CHEBI:58435"/>
        <dbReference type="ChEBI" id="CHEBI:58525"/>
        <dbReference type="EC" id="5.3.1.16"/>
    </reaction>
</comment>
<keyword evidence="5 9" id="KW-0963">Cytoplasm</keyword>
<dbReference type="GO" id="GO:0004640">
    <property type="term" value="F:phosphoribosylanthranilate isomerase activity"/>
    <property type="evidence" value="ECO:0007669"/>
    <property type="project" value="InterPro"/>
</dbReference>
<dbReference type="FunFam" id="3.20.20.70:FF:000009">
    <property type="entry name" value="1-(5-phosphoribosyl)-5-[(5-phosphoribosylamino)methylideneamino] imidazole-4-carboxamide isomerase"/>
    <property type="match status" value="1"/>
</dbReference>
<feature type="active site" description="Proton acceptor" evidence="9">
    <location>
        <position position="13"/>
    </location>
</feature>
<dbReference type="InterPro" id="IPR011060">
    <property type="entry name" value="RibuloseP-bd_barrel"/>
</dbReference>
<keyword evidence="6 9" id="KW-0028">Amino-acid biosynthesis</keyword>
<dbReference type="PANTHER" id="PTHR43090:SF2">
    <property type="entry name" value="1-(5-PHOSPHORIBOSYL)-5-[(5-PHOSPHORIBOSYLAMINO)METHYLIDENEAMINO] IMIDAZOLE-4-CARBOXAMIDE ISOMERASE"/>
    <property type="match status" value="1"/>
</dbReference>
<evidence type="ECO:0000256" key="8">
    <source>
        <dbReference type="ARBA" id="ARBA00023235"/>
    </source>
</evidence>
<dbReference type="InterPro" id="IPR044524">
    <property type="entry name" value="Isoase_HisA-like"/>
</dbReference>
<dbReference type="CDD" id="cd04732">
    <property type="entry name" value="HisA"/>
    <property type="match status" value="1"/>
</dbReference>
<gene>
    <name evidence="9" type="primary">hisA</name>
    <name evidence="11" type="ORF">F4562_005549</name>
</gene>
<dbReference type="GO" id="GO:0000105">
    <property type="term" value="P:L-histidine biosynthetic process"/>
    <property type="evidence" value="ECO:0007669"/>
    <property type="project" value="UniProtKB-UniRule"/>
</dbReference>
<dbReference type="RefSeq" id="WP_184541557.1">
    <property type="nucleotide sequence ID" value="NZ_JACHMP010000001.1"/>
</dbReference>
<dbReference type="NCBIfam" id="TIGR01919">
    <property type="entry name" value="hisA-trpF"/>
    <property type="match status" value="1"/>
</dbReference>
<dbReference type="InterPro" id="IPR023016">
    <property type="entry name" value="HisA/PriA"/>
</dbReference>
<dbReference type="SUPFAM" id="SSF51366">
    <property type="entry name" value="Ribulose-phoshate binding barrel"/>
    <property type="match status" value="1"/>
</dbReference>
<dbReference type="HAMAP" id="MF_01014">
    <property type="entry name" value="HisA"/>
    <property type="match status" value="1"/>
</dbReference>
<comment type="pathway">
    <text evidence="3 9">Amino-acid biosynthesis; L-histidine biosynthesis; L-histidine from 5-phospho-alpha-D-ribose 1-diphosphate: step 4/9.</text>
</comment>
<evidence type="ECO:0000256" key="9">
    <source>
        <dbReference type="HAMAP-Rule" id="MF_01014"/>
    </source>
</evidence>
<dbReference type="EMBL" id="JACHMP010000001">
    <property type="protein sequence ID" value="MBB5822487.1"/>
    <property type="molecule type" value="Genomic_DNA"/>
</dbReference>
<dbReference type="PANTHER" id="PTHR43090">
    <property type="entry name" value="1-(5-PHOSPHORIBOSYL)-5-[(5-PHOSPHORIBOSYLAMINO)METHYLIDENEAMINO] IMIDAZOLE-4-CARBOXAMIDE ISOMERASE"/>
    <property type="match status" value="1"/>
</dbReference>
<name>A0A7W9IKR2_9ACTN</name>
<dbReference type="Pfam" id="PF00977">
    <property type="entry name" value="His_biosynth"/>
    <property type="match status" value="1"/>
</dbReference>
<keyword evidence="7 9" id="KW-0368">Histidine biosynthesis</keyword>
<proteinExistence type="inferred from homology"/>
<evidence type="ECO:0000256" key="2">
    <source>
        <dbReference type="ARBA" id="ARBA00004496"/>
    </source>
</evidence>
<dbReference type="GO" id="GO:0000162">
    <property type="term" value="P:L-tryptophan biosynthetic process"/>
    <property type="evidence" value="ECO:0007669"/>
    <property type="project" value="InterPro"/>
</dbReference>
<accession>A0A7W9IKR2</accession>
<keyword evidence="8 9" id="KW-0413">Isomerase</keyword>
<protein>
    <recommendedName>
        <fullName evidence="9">1-(5-phosphoribosyl)-5-[(5-phosphoribosylamino)methylideneamino] imidazole-4-carboxamide isomerase</fullName>
        <ecNumber evidence="9">5.3.1.16</ecNumber>
    </recommendedName>
    <alternativeName>
        <fullName evidence="9">Phosphoribosylformimino-5-aminoimidazole carboxamide ribotide isomerase</fullName>
    </alternativeName>
</protein>
<dbReference type="GO" id="GO:0003949">
    <property type="term" value="F:1-(5-phosphoribosyl)-5-[(5-phosphoribosylamino)methylideneamino]imidazole-4-carboxamide isomerase activity"/>
    <property type="evidence" value="ECO:0007669"/>
    <property type="project" value="UniProtKB-UniRule"/>
</dbReference>
<evidence type="ECO:0000313" key="12">
    <source>
        <dbReference type="Proteomes" id="UP000540685"/>
    </source>
</evidence>
<evidence type="ECO:0000256" key="4">
    <source>
        <dbReference type="ARBA" id="ARBA00009667"/>
    </source>
</evidence>
<comment type="subcellular location">
    <subcellularLocation>
        <location evidence="2 9">Cytoplasm</location>
    </subcellularLocation>
</comment>
<dbReference type="InterPro" id="IPR013785">
    <property type="entry name" value="Aldolase_TIM"/>
</dbReference>
<dbReference type="Proteomes" id="UP000540685">
    <property type="component" value="Unassembled WGS sequence"/>
</dbReference>
<comment type="caution">
    <text evidence="11">The sequence shown here is derived from an EMBL/GenBank/DDBJ whole genome shotgun (WGS) entry which is preliminary data.</text>
</comment>
<dbReference type="GO" id="GO:0005737">
    <property type="term" value="C:cytoplasm"/>
    <property type="evidence" value="ECO:0007669"/>
    <property type="project" value="UniProtKB-SubCell"/>
</dbReference>
<comment type="similarity">
    <text evidence="4 9 10">Belongs to the HisA/HisF family.</text>
</comment>
<dbReference type="UniPathway" id="UPA00031">
    <property type="reaction ID" value="UER00009"/>
</dbReference>
<dbReference type="AlphaFoldDB" id="A0A7W9IKR2"/>
<sequence>MPTQRLTLLPAVDVRDGQAVRLVRGESGSETWYGDPLAAALAWQRAGAEWIHLVDLDAAFGTGTNREVITQVVGALDVRTELCGGLRDDDAVAAALATGCTRVVLGTGALESPGWVADVIARHGDRVAVELSVRGTTLRSHGWTRDAGELYETLARLDSAGCARYVVTDITRDGTLRGPNLELLENVCAATRGPVVASGGVSCLDDLRAVASLAPLGVEGAVVGKALYAGNFTLREALDAVGGPDPRPRVPAEKG</sequence>
<evidence type="ECO:0000256" key="5">
    <source>
        <dbReference type="ARBA" id="ARBA00022490"/>
    </source>
</evidence>
<evidence type="ECO:0000313" key="11">
    <source>
        <dbReference type="EMBL" id="MBB5822487.1"/>
    </source>
</evidence>
<evidence type="ECO:0000256" key="1">
    <source>
        <dbReference type="ARBA" id="ARBA00000901"/>
    </source>
</evidence>
<evidence type="ECO:0000256" key="7">
    <source>
        <dbReference type="ARBA" id="ARBA00023102"/>
    </source>
</evidence>
<dbReference type="Gene3D" id="3.20.20.70">
    <property type="entry name" value="Aldolase class I"/>
    <property type="match status" value="1"/>
</dbReference>
<evidence type="ECO:0000256" key="10">
    <source>
        <dbReference type="RuleBase" id="RU003657"/>
    </source>
</evidence>
<dbReference type="InterPro" id="IPR010188">
    <property type="entry name" value="HisA/PriA_Actinobacteria"/>
</dbReference>
<reference evidence="11 12" key="1">
    <citation type="submission" date="2020-08" db="EMBL/GenBank/DDBJ databases">
        <title>Sequencing the genomes of 1000 actinobacteria strains.</title>
        <authorList>
            <person name="Klenk H.-P."/>
        </authorList>
    </citation>
    <scope>NUCLEOTIDE SEQUENCE [LARGE SCALE GENOMIC DNA]</scope>
    <source>
        <strain evidence="11 12">DSM 46887</strain>
    </source>
</reference>
<evidence type="ECO:0000256" key="6">
    <source>
        <dbReference type="ARBA" id="ARBA00022605"/>
    </source>
</evidence>
<dbReference type="EC" id="5.3.1.16" evidence="9"/>
<comment type="caution">
    <text evidence="9">Lacks conserved residue(s) required for the propagation of feature annotation.</text>
</comment>
<evidence type="ECO:0000256" key="3">
    <source>
        <dbReference type="ARBA" id="ARBA00005133"/>
    </source>
</evidence>
<organism evidence="11 12">
    <name type="scientific">Streptosporangium becharense</name>
    <dbReference type="NCBI Taxonomy" id="1816182"/>
    <lineage>
        <taxon>Bacteria</taxon>
        <taxon>Bacillati</taxon>
        <taxon>Actinomycetota</taxon>
        <taxon>Actinomycetes</taxon>
        <taxon>Streptosporangiales</taxon>
        <taxon>Streptosporangiaceae</taxon>
        <taxon>Streptosporangium</taxon>
    </lineage>
</organism>